<reference evidence="1" key="1">
    <citation type="submission" date="2013-05" db="EMBL/GenBank/DDBJ databases">
        <title>Draft genome sequences of six wheat associated Fusarium spp. isolates.</title>
        <authorList>
            <person name="Moolhuijzen P.M."/>
            <person name="Manners J.M."/>
            <person name="Wilcox S."/>
            <person name="Bellgard M.I."/>
            <person name="Gardiner D.M."/>
        </authorList>
    </citation>
    <scope>NUCLEOTIDE SEQUENCE</scope>
    <source>
        <strain evidence="1">CS3069</strain>
    </source>
</reference>
<dbReference type="EMBL" id="CBMI010002830">
    <property type="protein sequence ID" value="CEG05073.1"/>
    <property type="molecule type" value="Genomic_DNA"/>
</dbReference>
<proteinExistence type="predicted"/>
<evidence type="ECO:0000313" key="1">
    <source>
        <dbReference type="EMBL" id="CEG05073.1"/>
    </source>
</evidence>
<protein>
    <submittedName>
        <fullName evidence="1">WGS project CBMI000000000 data, contig CS3069_c002832</fullName>
    </submittedName>
</protein>
<sequence>MATLGPRVEIGTVTTSAVSGRGGSGFFVGSILGAFSTCNGAGFGKECPQGGDLLVKTWIYTGVGQKISSVETIPISGPTSY</sequence>
<dbReference type="EMBL" id="HG319679">
    <property type="protein sequence ID" value="CEG05869.1"/>
    <property type="molecule type" value="Genomic_DNA"/>
</dbReference>
<name>A0A090MD43_9HYPO</name>
<accession>A0A090MD43</accession>
<dbReference type="AlphaFoldDB" id="A0A090MD43"/>
<gene>
    <name evidence="1" type="ORF">BN850_0091960</name>
</gene>
<organism evidence="1">
    <name type="scientific">Fusarium clavum</name>
    <dbReference type="NCBI Taxonomy" id="2594811"/>
    <lineage>
        <taxon>Eukaryota</taxon>
        <taxon>Fungi</taxon>
        <taxon>Dikarya</taxon>
        <taxon>Ascomycota</taxon>
        <taxon>Pezizomycotina</taxon>
        <taxon>Sordariomycetes</taxon>
        <taxon>Hypocreomycetidae</taxon>
        <taxon>Hypocreales</taxon>
        <taxon>Nectriaceae</taxon>
        <taxon>Fusarium</taxon>
        <taxon>Fusarium incarnatum-equiseti species complex</taxon>
    </lineage>
</organism>